<dbReference type="InterPro" id="IPR036909">
    <property type="entry name" value="Cyt_c-like_dom_sf"/>
</dbReference>
<feature type="compositionally biased region" description="Basic and acidic residues" evidence="7">
    <location>
        <begin position="190"/>
        <end position="206"/>
    </location>
</feature>
<dbReference type="STRING" id="1082479.SAMN05216241_1136"/>
<keyword evidence="10" id="KW-1185">Reference proteome</keyword>
<dbReference type="PANTHER" id="PTHR11961">
    <property type="entry name" value="CYTOCHROME C"/>
    <property type="match status" value="1"/>
</dbReference>
<dbReference type="InterPro" id="IPR009056">
    <property type="entry name" value="Cyt_c-like_dom"/>
</dbReference>
<keyword evidence="5 6" id="KW-0408">Iron</keyword>
<sequence length="226" mass="23498">MSLEMNKIAASVLTAGVVAMGASFVGEVLIHPHVPEDPHYTVGVDKTKSAEKEKQEPKGPEPILPLLADADPSAGKNAARACAACHSFEKGGPNKVGPALYDIMGAKIAAVDGFSYSSALKGKEGEWTYQKMNAWLYDPQGWAQGTKMSYGGVKDAQERADIIAYLRSMADEKMPLPTEEEIEKVTGGGDEGKDSGSGDGEAKTEAEDSGADAGDSGGSGESDADA</sequence>
<evidence type="ECO:0000313" key="9">
    <source>
        <dbReference type="EMBL" id="SDG44075.1"/>
    </source>
</evidence>
<dbReference type="PROSITE" id="PS51007">
    <property type="entry name" value="CYTC"/>
    <property type="match status" value="1"/>
</dbReference>
<dbReference type="SUPFAM" id="SSF46626">
    <property type="entry name" value="Cytochrome c"/>
    <property type="match status" value="1"/>
</dbReference>
<feature type="compositionally biased region" description="Basic and acidic residues" evidence="7">
    <location>
        <begin position="46"/>
        <end position="59"/>
    </location>
</feature>
<evidence type="ECO:0000256" key="2">
    <source>
        <dbReference type="ARBA" id="ARBA00022617"/>
    </source>
</evidence>
<gene>
    <name evidence="9" type="ORF">SAMN05216241_1136</name>
</gene>
<evidence type="ECO:0000256" key="6">
    <source>
        <dbReference type="PROSITE-ProRule" id="PRU00433"/>
    </source>
</evidence>
<evidence type="ECO:0000259" key="8">
    <source>
        <dbReference type="PROSITE" id="PS51007"/>
    </source>
</evidence>
<protein>
    <submittedName>
        <fullName evidence="9">Cytochrome c</fullName>
    </submittedName>
</protein>
<evidence type="ECO:0000313" key="10">
    <source>
        <dbReference type="Proteomes" id="UP000199415"/>
    </source>
</evidence>
<feature type="domain" description="Cytochrome c" evidence="8">
    <location>
        <begin position="70"/>
        <end position="170"/>
    </location>
</feature>
<evidence type="ECO:0000256" key="5">
    <source>
        <dbReference type="ARBA" id="ARBA00023004"/>
    </source>
</evidence>
<feature type="region of interest" description="Disordered" evidence="7">
    <location>
        <begin position="46"/>
        <end position="65"/>
    </location>
</feature>
<accession>A0A1G7U8Y1</accession>
<feature type="region of interest" description="Disordered" evidence="7">
    <location>
        <begin position="174"/>
        <end position="226"/>
    </location>
</feature>
<keyword evidence="1" id="KW-0813">Transport</keyword>
<keyword evidence="4" id="KW-0249">Electron transport</keyword>
<dbReference type="GO" id="GO:0046872">
    <property type="term" value="F:metal ion binding"/>
    <property type="evidence" value="ECO:0007669"/>
    <property type="project" value="UniProtKB-KW"/>
</dbReference>
<dbReference type="InterPro" id="IPR002327">
    <property type="entry name" value="Cyt_c_1A/1B"/>
</dbReference>
<dbReference type="Pfam" id="PF00034">
    <property type="entry name" value="Cytochrom_C"/>
    <property type="match status" value="1"/>
</dbReference>
<dbReference type="EMBL" id="FNCE01000013">
    <property type="protein sequence ID" value="SDG44075.1"/>
    <property type="molecule type" value="Genomic_DNA"/>
</dbReference>
<evidence type="ECO:0000256" key="1">
    <source>
        <dbReference type="ARBA" id="ARBA00022448"/>
    </source>
</evidence>
<evidence type="ECO:0000256" key="7">
    <source>
        <dbReference type="SAM" id="MobiDB-lite"/>
    </source>
</evidence>
<proteinExistence type="predicted"/>
<dbReference type="GO" id="GO:0009055">
    <property type="term" value="F:electron transfer activity"/>
    <property type="evidence" value="ECO:0007669"/>
    <property type="project" value="InterPro"/>
</dbReference>
<dbReference type="PRINTS" id="PR00604">
    <property type="entry name" value="CYTCHRMECIAB"/>
</dbReference>
<keyword evidence="2 6" id="KW-0349">Heme</keyword>
<evidence type="ECO:0000256" key="4">
    <source>
        <dbReference type="ARBA" id="ARBA00022982"/>
    </source>
</evidence>
<dbReference type="AlphaFoldDB" id="A0A1G7U8Y1"/>
<dbReference type="Proteomes" id="UP000199415">
    <property type="component" value="Unassembled WGS sequence"/>
</dbReference>
<keyword evidence="3 6" id="KW-0479">Metal-binding</keyword>
<organism evidence="9 10">
    <name type="scientific">Limimonas halophila</name>
    <dbReference type="NCBI Taxonomy" id="1082479"/>
    <lineage>
        <taxon>Bacteria</taxon>
        <taxon>Pseudomonadati</taxon>
        <taxon>Pseudomonadota</taxon>
        <taxon>Alphaproteobacteria</taxon>
        <taxon>Rhodospirillales</taxon>
        <taxon>Rhodovibrionaceae</taxon>
        <taxon>Limimonas</taxon>
    </lineage>
</organism>
<dbReference type="Gene3D" id="1.10.760.10">
    <property type="entry name" value="Cytochrome c-like domain"/>
    <property type="match status" value="1"/>
</dbReference>
<dbReference type="RefSeq" id="WP_176758671.1">
    <property type="nucleotide sequence ID" value="NZ_FNCE01000013.1"/>
</dbReference>
<evidence type="ECO:0000256" key="3">
    <source>
        <dbReference type="ARBA" id="ARBA00022723"/>
    </source>
</evidence>
<dbReference type="GO" id="GO:0020037">
    <property type="term" value="F:heme binding"/>
    <property type="evidence" value="ECO:0007669"/>
    <property type="project" value="InterPro"/>
</dbReference>
<name>A0A1G7U8Y1_9PROT</name>
<reference evidence="9 10" key="1">
    <citation type="submission" date="2016-10" db="EMBL/GenBank/DDBJ databases">
        <authorList>
            <person name="de Groot N.N."/>
        </authorList>
    </citation>
    <scope>NUCLEOTIDE SEQUENCE [LARGE SCALE GENOMIC DNA]</scope>
    <source>
        <strain evidence="9 10">DSM 25584</strain>
    </source>
</reference>